<sequence>MSAAGDGGLRLDRATNRLSHGGRVFDPALRTWSAMREPADGGEPVTPREAVTWLQRESGHPCRVPVAVLGTRDPTPQQHTTAVAVGETLAGMGLTVVCGGLAGVMDAVCQGVAAAGGTSVGLLPEGDWATANPHVTIPIATGLGVARNAVITRAGLAAIAVGGGHGTTSEVAYCRQFGTPIIALADAPVLSGVIQRDSVDAAAEDVARAVLALPIAPT</sequence>
<keyword evidence="2" id="KW-1185">Reference proteome</keyword>
<dbReference type="AlphaFoldDB" id="A0A1G7R7N0"/>
<gene>
    <name evidence="1" type="ORF">SAMN05216241_10520</name>
</gene>
<evidence type="ECO:0000313" key="2">
    <source>
        <dbReference type="Proteomes" id="UP000199415"/>
    </source>
</evidence>
<dbReference type="OrthoDB" id="9794039at2"/>
<dbReference type="STRING" id="1082479.SAMN05216241_10520"/>
<dbReference type="InterPro" id="IPR041164">
    <property type="entry name" value="LDcluster4"/>
</dbReference>
<organism evidence="1 2">
    <name type="scientific">Limimonas halophila</name>
    <dbReference type="NCBI Taxonomy" id="1082479"/>
    <lineage>
        <taxon>Bacteria</taxon>
        <taxon>Pseudomonadati</taxon>
        <taxon>Pseudomonadota</taxon>
        <taxon>Alphaproteobacteria</taxon>
        <taxon>Rhodospirillales</taxon>
        <taxon>Rhodovibrionaceae</taxon>
        <taxon>Limimonas</taxon>
    </lineage>
</organism>
<protein>
    <recommendedName>
        <fullName evidence="3">TIGR00725 family protein</fullName>
    </recommendedName>
</protein>
<proteinExistence type="predicted"/>
<accession>A0A1G7R7N0</accession>
<dbReference type="PANTHER" id="PTHR43393:SF3">
    <property type="entry name" value="LYSINE DECARBOXYLASE-LIKE PROTEIN"/>
    <property type="match status" value="1"/>
</dbReference>
<reference evidence="1 2" key="1">
    <citation type="submission" date="2016-10" db="EMBL/GenBank/DDBJ databases">
        <authorList>
            <person name="de Groot N.N."/>
        </authorList>
    </citation>
    <scope>NUCLEOTIDE SEQUENCE [LARGE SCALE GENOMIC DNA]</scope>
    <source>
        <strain evidence="1 2">DSM 25584</strain>
    </source>
</reference>
<dbReference type="Pfam" id="PF18306">
    <property type="entry name" value="LDcluster4"/>
    <property type="match status" value="1"/>
</dbReference>
<name>A0A1G7R7N0_9PROT</name>
<dbReference type="SUPFAM" id="SSF102405">
    <property type="entry name" value="MCP/YpsA-like"/>
    <property type="match status" value="1"/>
</dbReference>
<dbReference type="GO" id="GO:0005829">
    <property type="term" value="C:cytosol"/>
    <property type="evidence" value="ECO:0007669"/>
    <property type="project" value="TreeGrafter"/>
</dbReference>
<evidence type="ECO:0000313" key="1">
    <source>
        <dbReference type="EMBL" id="SDG06714.1"/>
    </source>
</evidence>
<dbReference type="Proteomes" id="UP000199415">
    <property type="component" value="Unassembled WGS sequence"/>
</dbReference>
<dbReference type="InterPro" id="IPR052341">
    <property type="entry name" value="LOG_family_nucleotidases"/>
</dbReference>
<dbReference type="RefSeq" id="WP_090019615.1">
    <property type="nucleotide sequence ID" value="NZ_FNCE01000005.1"/>
</dbReference>
<dbReference type="EMBL" id="FNCE01000005">
    <property type="protein sequence ID" value="SDG06714.1"/>
    <property type="molecule type" value="Genomic_DNA"/>
</dbReference>
<evidence type="ECO:0008006" key="3">
    <source>
        <dbReference type="Google" id="ProtNLM"/>
    </source>
</evidence>
<dbReference type="PANTHER" id="PTHR43393">
    <property type="entry name" value="CYTOKININ RIBOSIDE 5'-MONOPHOSPHATE PHOSPHORIBOHYDROLASE"/>
    <property type="match status" value="1"/>
</dbReference>
<dbReference type="Gene3D" id="3.40.50.450">
    <property type="match status" value="1"/>
</dbReference>